<gene>
    <name evidence="2" type="ORF">E5K04_15685</name>
</gene>
<reference evidence="2 3" key="1">
    <citation type="submission" date="2019-04" db="EMBL/GenBank/DDBJ databases">
        <title>Crenobacter sp. nov.</title>
        <authorList>
            <person name="Shi S."/>
        </authorList>
    </citation>
    <scope>NUCLEOTIDE SEQUENCE [LARGE SCALE GENOMIC DNA]</scope>
    <source>
        <strain evidence="2 3">GY 70310</strain>
    </source>
</reference>
<accession>A0A4T0UJM7</accession>
<feature type="compositionally biased region" description="Pro residues" evidence="1">
    <location>
        <begin position="335"/>
        <end position="348"/>
    </location>
</feature>
<evidence type="ECO:0000256" key="1">
    <source>
        <dbReference type="SAM" id="MobiDB-lite"/>
    </source>
</evidence>
<dbReference type="OrthoDB" id="7173932at2"/>
<evidence type="ECO:0008006" key="4">
    <source>
        <dbReference type="Google" id="ProtNLM"/>
    </source>
</evidence>
<comment type="caution">
    <text evidence="2">The sequence shown here is derived from an EMBL/GenBank/DDBJ whole genome shotgun (WGS) entry which is preliminary data.</text>
</comment>
<evidence type="ECO:0000313" key="2">
    <source>
        <dbReference type="EMBL" id="TIC78556.1"/>
    </source>
</evidence>
<dbReference type="RefSeq" id="WP_136555794.1">
    <property type="nucleotide sequence ID" value="NZ_STGJ01000025.1"/>
</dbReference>
<protein>
    <recommendedName>
        <fullName evidence="4">Plasmid recombination enzyme</fullName>
    </recommendedName>
</protein>
<dbReference type="Gene3D" id="3.30.930.30">
    <property type="match status" value="1"/>
</dbReference>
<feature type="region of interest" description="Disordered" evidence="1">
    <location>
        <begin position="317"/>
        <end position="348"/>
    </location>
</feature>
<name>A0A4T0UJM7_9NEIS</name>
<dbReference type="EMBL" id="STGJ01000025">
    <property type="protein sequence ID" value="TIC78556.1"/>
    <property type="molecule type" value="Genomic_DNA"/>
</dbReference>
<dbReference type="CDD" id="cd17242">
    <property type="entry name" value="MobM_relaxase"/>
    <property type="match status" value="1"/>
</dbReference>
<feature type="compositionally biased region" description="Basic and acidic residues" evidence="1">
    <location>
        <begin position="317"/>
        <end position="327"/>
    </location>
</feature>
<keyword evidence="3" id="KW-1185">Reference proteome</keyword>
<dbReference type="AlphaFoldDB" id="A0A4T0UJM7"/>
<evidence type="ECO:0000313" key="3">
    <source>
        <dbReference type="Proteomes" id="UP000308891"/>
    </source>
</evidence>
<sequence>MGEFQFGHINTYARKPKAGKNGAARSVREILGEADRVAENSPHVTDPKPPVHLAGMTPSELAERVEDLLVERAIEGRRAPRSDVRVLAAAVYSWPEHVAYYDKDRLDAWVKDQIKWHAKYVGAVDCAVLHLDEAHPHIHVYTVDPDARRLTPGCKAKREAEAEGLAAMLPQKDICKQANIAYKAAMVAWQDALHAEVGQFHGLARLGPKRQRLTRPEWRKAKEERIAAADALNATRKHLYELDIAARLEDFCFDHQRQDYESKLKQQRGELDALKAEKDALESERAALEGEIKGLEFDARMSRDAAKRLQQEIELLEKRRDELRDSGGHAAPAGKPTPPKRGGPTFNP</sequence>
<organism evidence="2 3">
    <name type="scientific">Crenobacter intestini</name>
    <dbReference type="NCBI Taxonomy" id="2563443"/>
    <lineage>
        <taxon>Bacteria</taxon>
        <taxon>Pseudomonadati</taxon>
        <taxon>Pseudomonadota</taxon>
        <taxon>Betaproteobacteria</taxon>
        <taxon>Neisseriales</taxon>
        <taxon>Neisseriaceae</taxon>
        <taxon>Crenobacter</taxon>
    </lineage>
</organism>
<dbReference type="Proteomes" id="UP000308891">
    <property type="component" value="Unassembled WGS sequence"/>
</dbReference>
<proteinExistence type="predicted"/>